<dbReference type="EMBL" id="JBEHHI010000001">
    <property type="protein sequence ID" value="MEX5727129.1"/>
    <property type="molecule type" value="Genomic_DNA"/>
</dbReference>
<evidence type="ECO:0008006" key="3">
    <source>
        <dbReference type="Google" id="ProtNLM"/>
    </source>
</evidence>
<organism evidence="1 2">
    <name type="scientific">Rhodovulum iodosum</name>
    <dbReference type="NCBI Taxonomy" id="68291"/>
    <lineage>
        <taxon>Bacteria</taxon>
        <taxon>Pseudomonadati</taxon>
        <taxon>Pseudomonadota</taxon>
        <taxon>Alphaproteobacteria</taxon>
        <taxon>Rhodobacterales</taxon>
        <taxon>Paracoccaceae</taxon>
        <taxon>Rhodovulum</taxon>
    </lineage>
</organism>
<keyword evidence="2" id="KW-1185">Reference proteome</keyword>
<name>A0ABV3XQ01_9RHOB</name>
<reference evidence="1 2" key="1">
    <citation type="submission" date="2024-06" db="EMBL/GenBank/DDBJ databases">
        <title>Genome of Rhodovulum iodosum, a marine photoferrotroph.</title>
        <authorList>
            <person name="Bianchini G."/>
            <person name="Nikeleit V."/>
            <person name="Kappler A."/>
            <person name="Bryce C."/>
            <person name="Sanchez-Baracaldo P."/>
        </authorList>
    </citation>
    <scope>NUCLEOTIDE SEQUENCE [LARGE SCALE GENOMIC DNA]</scope>
    <source>
        <strain evidence="1 2">UT/N1</strain>
    </source>
</reference>
<accession>A0ABV3XQ01</accession>
<protein>
    <recommendedName>
        <fullName evidence="3">Transposase</fullName>
    </recommendedName>
</protein>
<gene>
    <name evidence="1" type="ORF">Ga0609869_000482</name>
</gene>
<dbReference type="Proteomes" id="UP001560019">
    <property type="component" value="Unassembled WGS sequence"/>
</dbReference>
<proteinExistence type="predicted"/>
<comment type="caution">
    <text evidence="1">The sequence shown here is derived from an EMBL/GenBank/DDBJ whole genome shotgun (WGS) entry which is preliminary data.</text>
</comment>
<sequence>MLLQSAQAMLIKDRMDWRKPHLKWIASRYYRLFRQAKTSRG</sequence>
<evidence type="ECO:0000313" key="2">
    <source>
        <dbReference type="Proteomes" id="UP001560019"/>
    </source>
</evidence>
<evidence type="ECO:0000313" key="1">
    <source>
        <dbReference type="EMBL" id="MEX5727129.1"/>
    </source>
</evidence>